<feature type="compositionally biased region" description="Polar residues" evidence="1">
    <location>
        <begin position="108"/>
        <end position="120"/>
    </location>
</feature>
<evidence type="ECO:0008006" key="5">
    <source>
        <dbReference type="Google" id="ProtNLM"/>
    </source>
</evidence>
<dbReference type="Proteomes" id="UP001600064">
    <property type="component" value="Unassembled WGS sequence"/>
</dbReference>
<feature type="compositionally biased region" description="Low complexity" evidence="1">
    <location>
        <begin position="749"/>
        <end position="773"/>
    </location>
</feature>
<feature type="transmembrane region" description="Helical" evidence="2">
    <location>
        <begin position="799"/>
        <end position="820"/>
    </location>
</feature>
<dbReference type="PANTHER" id="PTHR37544">
    <property type="entry name" value="SPRAY-RELATED"/>
    <property type="match status" value="1"/>
</dbReference>
<gene>
    <name evidence="3" type="ORF">VTJ83DRAFT_711</name>
</gene>
<keyword evidence="2" id="KW-0472">Membrane</keyword>
<protein>
    <recommendedName>
        <fullName evidence="5">Zonadhesin</fullName>
    </recommendedName>
</protein>
<reference evidence="3 4" key="1">
    <citation type="journal article" date="2024" name="Commun. Biol.">
        <title>Comparative genomic analysis of thermophilic fungi reveals convergent evolutionary adaptations and gene losses.</title>
        <authorList>
            <person name="Steindorff A.S."/>
            <person name="Aguilar-Pontes M.V."/>
            <person name="Robinson A.J."/>
            <person name="Andreopoulos B."/>
            <person name="LaButti K."/>
            <person name="Kuo A."/>
            <person name="Mondo S."/>
            <person name="Riley R."/>
            <person name="Otillar R."/>
            <person name="Haridas S."/>
            <person name="Lipzen A."/>
            <person name="Grimwood J."/>
            <person name="Schmutz J."/>
            <person name="Clum A."/>
            <person name="Reid I.D."/>
            <person name="Moisan M.C."/>
            <person name="Butler G."/>
            <person name="Nguyen T.T.M."/>
            <person name="Dewar K."/>
            <person name="Conant G."/>
            <person name="Drula E."/>
            <person name="Henrissat B."/>
            <person name="Hansel C."/>
            <person name="Singer S."/>
            <person name="Hutchinson M.I."/>
            <person name="de Vries R.P."/>
            <person name="Natvig D.O."/>
            <person name="Powell A.J."/>
            <person name="Tsang A."/>
            <person name="Grigoriev I.V."/>
        </authorList>
    </citation>
    <scope>NUCLEOTIDE SEQUENCE [LARGE SCALE GENOMIC DNA]</scope>
    <source>
        <strain evidence="3 4">ATCC 22073</strain>
    </source>
</reference>
<feature type="transmembrane region" description="Helical" evidence="2">
    <location>
        <begin position="1178"/>
        <end position="1197"/>
    </location>
</feature>
<feature type="compositionally biased region" description="Low complexity" evidence="1">
    <location>
        <begin position="122"/>
        <end position="285"/>
    </location>
</feature>
<feature type="transmembrane region" description="Helical" evidence="2">
    <location>
        <begin position="929"/>
        <end position="950"/>
    </location>
</feature>
<dbReference type="PANTHER" id="PTHR37544:SF3">
    <property type="entry name" value="SPRAY"/>
    <property type="match status" value="1"/>
</dbReference>
<evidence type="ECO:0000256" key="1">
    <source>
        <dbReference type="SAM" id="MobiDB-lite"/>
    </source>
</evidence>
<feature type="transmembrane region" description="Helical" evidence="2">
    <location>
        <begin position="1209"/>
        <end position="1235"/>
    </location>
</feature>
<feature type="region of interest" description="Disordered" evidence="1">
    <location>
        <begin position="749"/>
        <end position="781"/>
    </location>
</feature>
<proteinExistence type="predicted"/>
<feature type="transmembrane region" description="Helical" evidence="2">
    <location>
        <begin position="12"/>
        <end position="31"/>
    </location>
</feature>
<dbReference type="Pfam" id="PF11915">
    <property type="entry name" value="DUF3433"/>
    <property type="match status" value="2"/>
</dbReference>
<dbReference type="GeneID" id="98128540"/>
<feature type="transmembrane region" description="Helical" evidence="2">
    <location>
        <begin position="1070"/>
        <end position="1093"/>
    </location>
</feature>
<dbReference type="RefSeq" id="XP_070870064.1">
    <property type="nucleotide sequence ID" value="XM_071013896.1"/>
</dbReference>
<sequence length="1330" mass="139229">MPNYKPRALRRPFMIAVTVMLLMAMVLVIVAERTMPDSDSTAKIMGIHPNASQPARLARAVDAGGSVLLGDGADAVTMEPVDVDEATVTEAPATSLTSDKIPTVVTEPETSVLTSPTEDSLTAAAPTSEAPAAEGTTETQPAATPITKSSSTSTSLDTEPSTSGPSTSEPSTPEPSTSELSTSVPLTSESSASTSSTWESSTSEPSASESSTSVSSTTETSSQSPTSESSTSQSPTSESSTSQSSRSDPASSLSSTSVSSHTESSSTPPLKSPASSSKTSSTPMSGNERLQSKPSIPTPGVMPGTMSNPQSSTTEDMFVHDHLGTTTASKSLPSGATVIPIATTVSKFTTDVTISGSTTVFTTVITQTETFTYSTDVPTGSIVITSSPKPPPTPTYTGTGTVAFEESWSTEWEFSTMTTTVLEPSVGYSTFTNVITVTATSTITGVVIPKVGEVTIVDYTTIFPSDPGPAHPAQTRPGTPEEPKVYTKVQEVPGSSVEIVYSPPPVIIVTQDGAKTQTEVVGERITTGVTYIPPAIVVNVVVVTPDPNVGEPVTIVQKADPVTRVEVVDGVQRTVVETPPAQTVIRVPAEGGVPQPVTQTVVGIAGASAVTKVVVATPTGPPFEPITYTTVRESGGVMFTEVATVTPTAAGEPVTVTAVDVVGGSPVTQVVVTTPTAGPNQPISYTITTTINGTPTTQVLVATPTGSEPVTFTLTTTSGGTMSTFTSTILPTTLITTISGTLRTLTSTPPPITTISSLPGSTRTYTSTASATPTPLPPPPTPTAVVANTRVYRWTEADIFVGTFLPALLAVALVIPLRIIDLNVKLYQPFQALSKLGHATLMPSSPTPPAAGQDTLLLNYSGVMAWIGPVVSLFRGHPAPFVTTLMVLCASFTVPLATEAVGLKLHGTCWVNTASPTCGPALGVSPGPAYVLVGVLAAVAVLLGIAAWLVGRWVTGVHANPWSIAGVASLARCRHVRIPQGGEKGMHRAVVNKVYALGFWTDAEGREHYGFVLMDEAGRGLTGGHDREEGDEDLAPAAEAARKRNAVGGDQEEGDYEDVARMMPFMALRYPWRAIVIMLHVAVFVFVIYYHAYYRGGIKDDGKLWRFLNSNTFGVRFVSAVVGVIIALCWQAFFISVSVMNPFLLLSKQTRPARPSILFTPATNPFSGLYAGIRHRQVFLSFVSLAGVLSEFLPVLLANVPFNLAQTGAVATACAVLSCIFLGTMIAVLAGSFFVRYPPMPVDPRSVAGLMWYVSRSEALLVDLEGVSLLNGKERERRVCEKGRRYYYGVLPVAGSSRRLGVECDGTSGEEEMGYRGANQFAAGPGCRTD</sequence>
<feature type="transmembrane region" description="Helical" evidence="2">
    <location>
        <begin position="1113"/>
        <end position="1146"/>
    </location>
</feature>
<keyword evidence="4" id="KW-1185">Reference proteome</keyword>
<dbReference type="EMBL" id="JAZGUE010000001">
    <property type="protein sequence ID" value="KAL2271340.1"/>
    <property type="molecule type" value="Genomic_DNA"/>
</dbReference>
<feature type="compositionally biased region" description="Polar residues" evidence="1">
    <location>
        <begin position="305"/>
        <end position="314"/>
    </location>
</feature>
<feature type="transmembrane region" description="Helical" evidence="2">
    <location>
        <begin position="879"/>
        <end position="898"/>
    </location>
</feature>
<feature type="region of interest" description="Disordered" evidence="1">
    <location>
        <begin position="93"/>
        <end position="314"/>
    </location>
</feature>
<evidence type="ECO:0000313" key="4">
    <source>
        <dbReference type="Proteomes" id="UP001600064"/>
    </source>
</evidence>
<evidence type="ECO:0000313" key="3">
    <source>
        <dbReference type="EMBL" id="KAL2271340.1"/>
    </source>
</evidence>
<name>A0ABR4DLQ8_9PEZI</name>
<organism evidence="3 4">
    <name type="scientific">Remersonia thermophila</name>
    <dbReference type="NCBI Taxonomy" id="72144"/>
    <lineage>
        <taxon>Eukaryota</taxon>
        <taxon>Fungi</taxon>
        <taxon>Dikarya</taxon>
        <taxon>Ascomycota</taxon>
        <taxon>Pezizomycotina</taxon>
        <taxon>Sordariomycetes</taxon>
        <taxon>Sordariomycetidae</taxon>
        <taxon>Sordariales</taxon>
        <taxon>Sordariales incertae sedis</taxon>
        <taxon>Remersonia</taxon>
    </lineage>
</organism>
<dbReference type="InterPro" id="IPR021840">
    <property type="entry name" value="DUF3433"/>
</dbReference>
<accession>A0ABR4DLQ8</accession>
<comment type="caution">
    <text evidence="3">The sequence shown here is derived from an EMBL/GenBank/DDBJ whole genome shotgun (WGS) entry which is preliminary data.</text>
</comment>
<evidence type="ECO:0000256" key="2">
    <source>
        <dbReference type="SAM" id="Phobius"/>
    </source>
</evidence>
<keyword evidence="2" id="KW-1133">Transmembrane helix</keyword>
<keyword evidence="2" id="KW-0812">Transmembrane</keyword>